<dbReference type="GO" id="GO:0004493">
    <property type="term" value="F:methylmalonyl-CoA epimerase activity"/>
    <property type="evidence" value="ECO:0007669"/>
    <property type="project" value="TreeGrafter"/>
</dbReference>
<reference evidence="3" key="1">
    <citation type="submission" date="2019-08" db="EMBL/GenBank/DDBJ databases">
        <authorList>
            <person name="Kucharzyk K."/>
            <person name="Murdoch R.W."/>
            <person name="Higgins S."/>
            <person name="Loffler F."/>
        </authorList>
    </citation>
    <scope>NUCLEOTIDE SEQUENCE</scope>
</reference>
<dbReference type="PROSITE" id="PS51819">
    <property type="entry name" value="VOC"/>
    <property type="match status" value="1"/>
</dbReference>
<sequence length="120" mass="13806">MEFLWATITVRNMEESLEFYQEIVGLSLNRRVQSNETTELAFLGDGQTQIELIHHSGRQAPETGKGISLGFAVEDLELMMERIKDKGLTMYDGPFAPNPHVRFFYVLDPNGLKIQFVERR</sequence>
<name>A0A644XWA9_9ZZZZ</name>
<dbReference type="GO" id="GO:0046872">
    <property type="term" value="F:metal ion binding"/>
    <property type="evidence" value="ECO:0007669"/>
    <property type="project" value="UniProtKB-KW"/>
</dbReference>
<keyword evidence="1" id="KW-0479">Metal-binding</keyword>
<dbReference type="EMBL" id="VSSQ01003391">
    <property type="protein sequence ID" value="MPM20475.1"/>
    <property type="molecule type" value="Genomic_DNA"/>
</dbReference>
<evidence type="ECO:0000259" key="2">
    <source>
        <dbReference type="PROSITE" id="PS51819"/>
    </source>
</evidence>
<proteinExistence type="predicted"/>
<feature type="domain" description="VOC" evidence="2">
    <location>
        <begin position="2"/>
        <end position="119"/>
    </location>
</feature>
<dbReference type="EC" id="4.4.1.5" evidence="3"/>
<dbReference type="SUPFAM" id="SSF54593">
    <property type="entry name" value="Glyoxalase/Bleomycin resistance protein/Dihydroxybiphenyl dioxygenase"/>
    <property type="match status" value="1"/>
</dbReference>
<evidence type="ECO:0000313" key="3">
    <source>
        <dbReference type="EMBL" id="MPM20475.1"/>
    </source>
</evidence>
<dbReference type="CDD" id="cd06587">
    <property type="entry name" value="VOC"/>
    <property type="match status" value="1"/>
</dbReference>
<gene>
    <name evidence="3" type="primary">gloA_12</name>
    <name evidence="3" type="ORF">SDC9_66905</name>
</gene>
<keyword evidence="3" id="KW-0456">Lyase</keyword>
<dbReference type="PANTHER" id="PTHR43048">
    <property type="entry name" value="METHYLMALONYL-COA EPIMERASE"/>
    <property type="match status" value="1"/>
</dbReference>
<dbReference type="PANTHER" id="PTHR43048:SF3">
    <property type="entry name" value="METHYLMALONYL-COA EPIMERASE, MITOCHONDRIAL"/>
    <property type="match status" value="1"/>
</dbReference>
<dbReference type="Gene3D" id="3.10.180.10">
    <property type="entry name" value="2,3-Dihydroxybiphenyl 1,2-Dioxygenase, domain 1"/>
    <property type="match status" value="1"/>
</dbReference>
<dbReference type="InterPro" id="IPR037523">
    <property type="entry name" value="VOC_core"/>
</dbReference>
<evidence type="ECO:0000256" key="1">
    <source>
        <dbReference type="ARBA" id="ARBA00022723"/>
    </source>
</evidence>
<organism evidence="3">
    <name type="scientific">bioreactor metagenome</name>
    <dbReference type="NCBI Taxonomy" id="1076179"/>
    <lineage>
        <taxon>unclassified sequences</taxon>
        <taxon>metagenomes</taxon>
        <taxon>ecological metagenomes</taxon>
    </lineage>
</organism>
<dbReference type="InterPro" id="IPR029068">
    <property type="entry name" value="Glyas_Bleomycin-R_OHBP_Dase"/>
</dbReference>
<dbReference type="Pfam" id="PF00903">
    <property type="entry name" value="Glyoxalase"/>
    <property type="match status" value="1"/>
</dbReference>
<comment type="caution">
    <text evidence="3">The sequence shown here is derived from an EMBL/GenBank/DDBJ whole genome shotgun (WGS) entry which is preliminary data.</text>
</comment>
<dbReference type="InterPro" id="IPR051785">
    <property type="entry name" value="MMCE/EMCE_epimerase"/>
</dbReference>
<dbReference type="InterPro" id="IPR004360">
    <property type="entry name" value="Glyas_Fos-R_dOase_dom"/>
</dbReference>
<accession>A0A644XWA9</accession>
<dbReference type="AlphaFoldDB" id="A0A644XWA9"/>
<protein>
    <submittedName>
        <fullName evidence="3">Lactoylglutathione lyase</fullName>
        <ecNumber evidence="3">4.4.1.5</ecNumber>
    </submittedName>
</protein>
<dbReference type="GO" id="GO:0004462">
    <property type="term" value="F:lactoylglutathione lyase activity"/>
    <property type="evidence" value="ECO:0007669"/>
    <property type="project" value="UniProtKB-EC"/>
</dbReference>
<dbReference type="GO" id="GO:0046491">
    <property type="term" value="P:L-methylmalonyl-CoA metabolic process"/>
    <property type="evidence" value="ECO:0007669"/>
    <property type="project" value="TreeGrafter"/>
</dbReference>